<evidence type="ECO:0000256" key="2">
    <source>
        <dbReference type="ARBA" id="ARBA00008423"/>
    </source>
</evidence>
<feature type="domain" description="C3H1-type" evidence="10">
    <location>
        <begin position="322"/>
        <end position="345"/>
    </location>
</feature>
<comment type="similarity">
    <text evidence="2">Belongs to the ZC3H14 family.</text>
</comment>
<organism evidence="11 12">
    <name type="scientific">Pristionchus entomophagus</name>
    <dbReference type="NCBI Taxonomy" id="358040"/>
    <lineage>
        <taxon>Eukaryota</taxon>
        <taxon>Metazoa</taxon>
        <taxon>Ecdysozoa</taxon>
        <taxon>Nematoda</taxon>
        <taxon>Chromadorea</taxon>
        <taxon>Rhabditida</taxon>
        <taxon>Rhabditina</taxon>
        <taxon>Diplogasteromorpha</taxon>
        <taxon>Diplogasteroidea</taxon>
        <taxon>Neodiplogasteridae</taxon>
        <taxon>Pristionchus</taxon>
    </lineage>
</organism>
<dbReference type="GO" id="GO:0005634">
    <property type="term" value="C:nucleus"/>
    <property type="evidence" value="ECO:0007669"/>
    <property type="project" value="UniProtKB-SubCell"/>
</dbReference>
<evidence type="ECO:0000256" key="3">
    <source>
        <dbReference type="ARBA" id="ARBA00015071"/>
    </source>
</evidence>
<keyword evidence="4" id="KW-0479">Metal-binding</keyword>
<accession>A0AAV5SCM4</accession>
<feature type="compositionally biased region" description="Basic and acidic residues" evidence="9">
    <location>
        <begin position="498"/>
        <end position="514"/>
    </location>
</feature>
<dbReference type="GO" id="GO:0008143">
    <property type="term" value="F:poly(A) binding"/>
    <property type="evidence" value="ECO:0007669"/>
    <property type="project" value="InterPro"/>
</dbReference>
<feature type="region of interest" description="Disordered" evidence="9">
    <location>
        <begin position="648"/>
        <end position="685"/>
    </location>
</feature>
<comment type="subcellular location">
    <subcellularLocation>
        <location evidence="1">Nucleus</location>
    </subcellularLocation>
</comment>
<evidence type="ECO:0000313" key="11">
    <source>
        <dbReference type="EMBL" id="GMS79094.1"/>
    </source>
</evidence>
<feature type="non-terminal residue" evidence="11">
    <location>
        <position position="1"/>
    </location>
</feature>
<dbReference type="InterPro" id="IPR040366">
    <property type="entry name" value="Nab2/ZC3H14"/>
</dbReference>
<evidence type="ECO:0000256" key="7">
    <source>
        <dbReference type="ARBA" id="ARBA00022833"/>
    </source>
</evidence>
<dbReference type="EMBL" id="BTSX01000001">
    <property type="protein sequence ID" value="GMS79094.1"/>
    <property type="molecule type" value="Genomic_DNA"/>
</dbReference>
<keyword evidence="7" id="KW-0862">Zinc</keyword>
<dbReference type="InterPro" id="IPR000571">
    <property type="entry name" value="Znf_CCCH"/>
</dbReference>
<evidence type="ECO:0000313" key="12">
    <source>
        <dbReference type="Proteomes" id="UP001432027"/>
    </source>
</evidence>
<dbReference type="SMART" id="SM00356">
    <property type="entry name" value="ZnF_C3H1"/>
    <property type="match status" value="4"/>
</dbReference>
<keyword evidence="5" id="KW-0677">Repeat</keyword>
<evidence type="ECO:0000256" key="6">
    <source>
        <dbReference type="ARBA" id="ARBA00022771"/>
    </source>
</evidence>
<dbReference type="Proteomes" id="UP001432027">
    <property type="component" value="Unassembled WGS sequence"/>
</dbReference>
<dbReference type="PANTHER" id="PTHR14738">
    <property type="entry name" value="ZINC FINGER CCCH DOMAIN-CONTAINING PROTEIN 14"/>
    <property type="match status" value="1"/>
</dbReference>
<dbReference type="PANTHER" id="PTHR14738:SF29">
    <property type="entry name" value="ZINC FINGER CCCH DOMAIN-CONTAINING PROTEIN 14"/>
    <property type="match status" value="1"/>
</dbReference>
<feature type="region of interest" description="Disordered" evidence="9">
    <location>
        <begin position="468"/>
        <end position="530"/>
    </location>
</feature>
<keyword evidence="12" id="KW-1185">Reference proteome</keyword>
<dbReference type="GO" id="GO:0008270">
    <property type="term" value="F:zinc ion binding"/>
    <property type="evidence" value="ECO:0007669"/>
    <property type="project" value="UniProtKB-KW"/>
</dbReference>
<sequence>ITFHPSPLSIYFLALTRNGTNFSAFSAMNESYRQWIANYQYKPGFVNNYFSAVLFLNMNDNHKLDQEFPIPLSLLEEELGREDLNVSLQADRATISISIKYLIIHLLRKVRTEKRVTVSNYEDILRSTLNLGGILPEGVTNPLTLSTSFHCLPSVCKIYIIDTLRRVAKLPSSNVSEIGIDTERNMFYVLPDGRVYVYVKVGNDIPTTDVWFQNQTWFPLYQHTLRFKFNLMSETDEQWALVERDLRIYGQQGIIISVNSILAASLKQRKKALSDAWLAREMFFLFISPTVASETPEPPLRQSLASPTDATRDALAEMSVADWNTKCPYFPQCRKKNRCEAIHPTDDCNNFFEHRSCPGLACLFLHGPCPIDGDCDDENCIHEHYKSPPVVLRTKRQSRAGPNKKNIRCQHFPNCRTSAEKCGFVHPVKECRKFIESVCVQGRLCVYLHGDCPEDGYCEDDECPHEHYKSPPVAQRQREPRQRYNRSMSRRRSMSRAAYERSRRDSSPDYDSRNRSYLSNSAEYSDEDESPVTKPLEQRCRFFPGCENKKCAYIHPKENCKAFPNCPYGGACLYVHKTCPKDGVCVKLNCNHEHYVRRSIGKLWCRNGSVCKKQRCDFLHPKECKAPCSSPGTCWMYHPPGVAAAATGVAPAASAAPAAGRSKSRNRRSPSARRNRSRNQKNERR</sequence>
<feature type="domain" description="C3H1-type" evidence="10">
    <location>
        <begin position="346"/>
        <end position="368"/>
    </location>
</feature>
<dbReference type="GO" id="GO:0005737">
    <property type="term" value="C:cytoplasm"/>
    <property type="evidence" value="ECO:0007669"/>
    <property type="project" value="TreeGrafter"/>
</dbReference>
<dbReference type="AlphaFoldDB" id="A0AAV5SCM4"/>
<gene>
    <name evidence="11" type="ORF">PENTCL1PPCAC_1269</name>
</gene>
<comment type="caution">
    <text evidence="11">The sequence shown here is derived from an EMBL/GenBank/DDBJ whole genome shotgun (WGS) entry which is preliminary data.</text>
</comment>
<evidence type="ECO:0000256" key="8">
    <source>
        <dbReference type="ARBA" id="ARBA00023242"/>
    </source>
</evidence>
<evidence type="ECO:0000256" key="5">
    <source>
        <dbReference type="ARBA" id="ARBA00022737"/>
    </source>
</evidence>
<dbReference type="GO" id="GO:0043488">
    <property type="term" value="P:regulation of mRNA stability"/>
    <property type="evidence" value="ECO:0007669"/>
    <property type="project" value="InterPro"/>
</dbReference>
<evidence type="ECO:0000256" key="9">
    <source>
        <dbReference type="SAM" id="MobiDB-lite"/>
    </source>
</evidence>
<keyword evidence="8" id="KW-0539">Nucleus</keyword>
<evidence type="ECO:0000259" key="10">
    <source>
        <dbReference type="SMART" id="SM00356"/>
    </source>
</evidence>
<feature type="domain" description="C3H1-type" evidence="10">
    <location>
        <begin position="426"/>
        <end position="451"/>
    </location>
</feature>
<name>A0AAV5SCM4_9BILA</name>
<keyword evidence="6" id="KW-0863">Zinc-finger</keyword>
<reference evidence="11" key="1">
    <citation type="submission" date="2023-10" db="EMBL/GenBank/DDBJ databases">
        <title>Genome assembly of Pristionchus species.</title>
        <authorList>
            <person name="Yoshida K."/>
            <person name="Sommer R.J."/>
        </authorList>
    </citation>
    <scope>NUCLEOTIDE SEQUENCE</scope>
    <source>
        <strain evidence="11">RS0144</strain>
    </source>
</reference>
<evidence type="ECO:0000256" key="1">
    <source>
        <dbReference type="ARBA" id="ARBA00004123"/>
    </source>
</evidence>
<feature type="domain" description="C3H1-type" evidence="10">
    <location>
        <begin position="555"/>
        <end position="578"/>
    </location>
</feature>
<dbReference type="Gene3D" id="4.10.1000.40">
    <property type="match status" value="2"/>
</dbReference>
<evidence type="ECO:0000256" key="4">
    <source>
        <dbReference type="ARBA" id="ARBA00022723"/>
    </source>
</evidence>
<feature type="compositionally biased region" description="Low complexity" evidence="9">
    <location>
        <begin position="648"/>
        <end position="661"/>
    </location>
</feature>
<feature type="compositionally biased region" description="Basic residues" evidence="9">
    <location>
        <begin position="662"/>
        <end position="679"/>
    </location>
</feature>
<protein>
    <recommendedName>
        <fullName evidence="3">Zinc finger CCCH domain-containing protein 14</fullName>
    </recommendedName>
</protein>
<proteinExistence type="inferred from homology"/>